<dbReference type="Pfam" id="PF00060">
    <property type="entry name" value="Lig_chan"/>
    <property type="match status" value="1"/>
</dbReference>
<comment type="subcellular location">
    <subcellularLocation>
        <location evidence="1">Cell membrane</location>
        <topology evidence="1">Multi-pass membrane protein</topology>
    </subcellularLocation>
</comment>
<evidence type="ECO:0000256" key="6">
    <source>
        <dbReference type="ARBA" id="ARBA00022989"/>
    </source>
</evidence>
<evidence type="ECO:0000256" key="11">
    <source>
        <dbReference type="ARBA" id="ARBA00023286"/>
    </source>
</evidence>
<feature type="domain" description="Ionotropic glutamate receptor L-glutamate and glycine-binding" evidence="15">
    <location>
        <begin position="17"/>
        <end position="84"/>
    </location>
</feature>
<accession>A0A8J5MM00</accession>
<evidence type="ECO:0000256" key="1">
    <source>
        <dbReference type="ARBA" id="ARBA00004651"/>
    </source>
</evidence>
<dbReference type="AlphaFoldDB" id="A0A8J5MM00"/>
<evidence type="ECO:0000256" key="3">
    <source>
        <dbReference type="ARBA" id="ARBA00022448"/>
    </source>
</evidence>
<feature type="domain" description="Ionotropic glutamate receptor C-terminal" evidence="14">
    <location>
        <begin position="99"/>
        <end position="360"/>
    </location>
</feature>
<evidence type="ECO:0000256" key="8">
    <source>
        <dbReference type="ARBA" id="ARBA00023136"/>
    </source>
</evidence>
<keyword evidence="6 13" id="KW-1133">Transmembrane helix</keyword>
<comment type="caution">
    <text evidence="16">The sequence shown here is derived from an EMBL/GenBank/DDBJ whole genome shotgun (WGS) entry which is preliminary data.</text>
</comment>
<dbReference type="GO" id="GO:0015276">
    <property type="term" value="F:ligand-gated monoatomic ion channel activity"/>
    <property type="evidence" value="ECO:0007669"/>
    <property type="project" value="InterPro"/>
</dbReference>
<evidence type="ECO:0000256" key="12">
    <source>
        <dbReference type="ARBA" id="ARBA00023303"/>
    </source>
</evidence>
<comment type="similarity">
    <text evidence="2">Belongs to the glutamate-gated ion channel (TC 1.A.10.1) family.</text>
</comment>
<keyword evidence="8 13" id="KW-0472">Membrane</keyword>
<gene>
    <name evidence="16" type="primary">Glrk-L19</name>
    <name evidence="16" type="ORF">Hamer_G006146</name>
</gene>
<proteinExistence type="inferred from homology"/>
<dbReference type="InterPro" id="IPR052192">
    <property type="entry name" value="Insect_Ionotropic_Sensory_Rcpt"/>
</dbReference>
<dbReference type="GO" id="GO:0005886">
    <property type="term" value="C:plasma membrane"/>
    <property type="evidence" value="ECO:0007669"/>
    <property type="project" value="UniProtKB-SubCell"/>
</dbReference>
<dbReference type="EMBL" id="JAHLQT010039184">
    <property type="protein sequence ID" value="KAG7156398.1"/>
    <property type="molecule type" value="Genomic_DNA"/>
</dbReference>
<organism evidence="16 17">
    <name type="scientific">Homarus americanus</name>
    <name type="common">American lobster</name>
    <dbReference type="NCBI Taxonomy" id="6706"/>
    <lineage>
        <taxon>Eukaryota</taxon>
        <taxon>Metazoa</taxon>
        <taxon>Ecdysozoa</taxon>
        <taxon>Arthropoda</taxon>
        <taxon>Crustacea</taxon>
        <taxon>Multicrustacea</taxon>
        <taxon>Malacostraca</taxon>
        <taxon>Eumalacostraca</taxon>
        <taxon>Eucarida</taxon>
        <taxon>Decapoda</taxon>
        <taxon>Pleocyemata</taxon>
        <taxon>Astacidea</taxon>
        <taxon>Nephropoidea</taxon>
        <taxon>Nephropidae</taxon>
        <taxon>Homarus</taxon>
    </lineage>
</organism>
<evidence type="ECO:0000256" key="5">
    <source>
        <dbReference type="ARBA" id="ARBA00022692"/>
    </source>
</evidence>
<feature type="transmembrane region" description="Helical" evidence="13">
    <location>
        <begin position="162"/>
        <end position="186"/>
    </location>
</feature>
<evidence type="ECO:0000313" key="16">
    <source>
        <dbReference type="EMBL" id="KAG7156398.1"/>
    </source>
</evidence>
<reference evidence="16" key="1">
    <citation type="journal article" date="2021" name="Sci. Adv.">
        <title>The American lobster genome reveals insights on longevity, neural, and immune adaptations.</title>
        <authorList>
            <person name="Polinski J.M."/>
            <person name="Zimin A.V."/>
            <person name="Clark K.F."/>
            <person name="Kohn A.B."/>
            <person name="Sadowski N."/>
            <person name="Timp W."/>
            <person name="Ptitsyn A."/>
            <person name="Khanna P."/>
            <person name="Romanova D.Y."/>
            <person name="Williams P."/>
            <person name="Greenwood S.J."/>
            <person name="Moroz L.L."/>
            <person name="Walt D.R."/>
            <person name="Bodnar A.G."/>
        </authorList>
    </citation>
    <scope>NUCLEOTIDE SEQUENCE</scope>
    <source>
        <strain evidence="16">GMGI-L3</strain>
    </source>
</reference>
<sequence>MVLVADIVYGKTYFFVRYQLLPAPGNLWGGPLPNGSWTGMLGMLQRQEVELAIAPFFVTDQREMVCDFSDPVYIDHQSILMVRPQIQSDLSGFFKPFTSQVWILVLMSLVLVIAAMNSVVRCEARIFHIQHTSTCSKITLWVIKALSQESSEWLPKKDGGRLIVTTWLLASLVFMSSYSGILTAMLTVPRVTIPIDSLEDLVSQTDLPWRLEAASMMYSFFEESEEDIGRKVFAEKVGTFQDCWAARQNIASGEFAAICDSTTMMKAMSWDFRCHLYISREKAYSNGILSIAFKTKSRYLSQVNKILAHLKETGHLGKWLGEQITNTSVCLKPPSADIGDGISPLNLQAFAGPFLVLLVAVIRTGWTSMSQARCVKWEHHPHLPDHHHHLSGHHLTCLVVTSTYLDITSTYLVITST</sequence>
<feature type="transmembrane region" description="Helical" evidence="13">
    <location>
        <begin position="101"/>
        <end position="120"/>
    </location>
</feature>
<evidence type="ECO:0000256" key="10">
    <source>
        <dbReference type="ARBA" id="ARBA00023180"/>
    </source>
</evidence>
<evidence type="ECO:0000256" key="13">
    <source>
        <dbReference type="SAM" id="Phobius"/>
    </source>
</evidence>
<dbReference type="Pfam" id="PF10613">
    <property type="entry name" value="Lig_chan-Glu_bd"/>
    <property type="match status" value="1"/>
</dbReference>
<evidence type="ECO:0000313" key="17">
    <source>
        <dbReference type="Proteomes" id="UP000747542"/>
    </source>
</evidence>
<dbReference type="Gene3D" id="3.40.190.10">
    <property type="entry name" value="Periplasmic binding protein-like II"/>
    <property type="match status" value="1"/>
</dbReference>
<keyword evidence="7" id="KW-0406">Ion transport</keyword>
<evidence type="ECO:0000256" key="4">
    <source>
        <dbReference type="ARBA" id="ARBA00022475"/>
    </source>
</evidence>
<evidence type="ECO:0000259" key="15">
    <source>
        <dbReference type="Pfam" id="PF10613"/>
    </source>
</evidence>
<keyword evidence="3" id="KW-0813">Transport</keyword>
<dbReference type="PANTHER" id="PTHR42643">
    <property type="entry name" value="IONOTROPIC RECEPTOR 20A-RELATED"/>
    <property type="match status" value="1"/>
</dbReference>
<keyword evidence="10" id="KW-0325">Glycoprotein</keyword>
<evidence type="ECO:0000256" key="2">
    <source>
        <dbReference type="ARBA" id="ARBA00008685"/>
    </source>
</evidence>
<evidence type="ECO:0000256" key="7">
    <source>
        <dbReference type="ARBA" id="ARBA00023065"/>
    </source>
</evidence>
<keyword evidence="12" id="KW-0407">Ion channel</keyword>
<keyword evidence="5 13" id="KW-0812">Transmembrane</keyword>
<dbReference type="InterPro" id="IPR019594">
    <property type="entry name" value="Glu/Gly-bd"/>
</dbReference>
<protein>
    <submittedName>
        <fullName evidence="16">Glutamate receptor-like 19</fullName>
    </submittedName>
</protein>
<dbReference type="SUPFAM" id="SSF53850">
    <property type="entry name" value="Periplasmic binding protein-like II"/>
    <property type="match status" value="1"/>
</dbReference>
<dbReference type="Gene3D" id="1.10.287.70">
    <property type="match status" value="1"/>
</dbReference>
<name>A0A8J5MM00_HOMAM</name>
<keyword evidence="17" id="KW-1185">Reference proteome</keyword>
<keyword evidence="4" id="KW-1003">Cell membrane</keyword>
<keyword evidence="11" id="KW-1071">Ligand-gated ion channel</keyword>
<evidence type="ECO:0000259" key="14">
    <source>
        <dbReference type="Pfam" id="PF00060"/>
    </source>
</evidence>
<dbReference type="PANTHER" id="PTHR42643:SF24">
    <property type="entry name" value="IONOTROPIC RECEPTOR 60A"/>
    <property type="match status" value="1"/>
</dbReference>
<dbReference type="GO" id="GO:0050906">
    <property type="term" value="P:detection of stimulus involved in sensory perception"/>
    <property type="evidence" value="ECO:0007669"/>
    <property type="project" value="UniProtKB-ARBA"/>
</dbReference>
<evidence type="ECO:0000256" key="9">
    <source>
        <dbReference type="ARBA" id="ARBA00023170"/>
    </source>
</evidence>
<dbReference type="Proteomes" id="UP000747542">
    <property type="component" value="Unassembled WGS sequence"/>
</dbReference>
<keyword evidence="9 16" id="KW-0675">Receptor</keyword>
<dbReference type="InterPro" id="IPR001320">
    <property type="entry name" value="Iontro_rcpt_C"/>
</dbReference>